<feature type="compositionally biased region" description="Low complexity" evidence="1">
    <location>
        <begin position="1374"/>
        <end position="1386"/>
    </location>
</feature>
<feature type="region of interest" description="Disordered" evidence="1">
    <location>
        <begin position="1811"/>
        <end position="1831"/>
    </location>
</feature>
<name>A0AAN8K7Z0_PATCE</name>
<comment type="caution">
    <text evidence="2">The sequence shown here is derived from an EMBL/GenBank/DDBJ whole genome shotgun (WGS) entry which is preliminary data.</text>
</comment>
<evidence type="ECO:0000313" key="3">
    <source>
        <dbReference type="Proteomes" id="UP001347796"/>
    </source>
</evidence>
<feature type="compositionally biased region" description="Low complexity" evidence="1">
    <location>
        <begin position="1451"/>
        <end position="1460"/>
    </location>
</feature>
<evidence type="ECO:0000313" key="2">
    <source>
        <dbReference type="EMBL" id="KAK6186274.1"/>
    </source>
</evidence>
<dbReference type="Proteomes" id="UP001347796">
    <property type="component" value="Unassembled WGS sequence"/>
</dbReference>
<feature type="region of interest" description="Disordered" evidence="1">
    <location>
        <begin position="985"/>
        <end position="1004"/>
    </location>
</feature>
<feature type="compositionally biased region" description="Low complexity" evidence="1">
    <location>
        <begin position="1485"/>
        <end position="1494"/>
    </location>
</feature>
<organism evidence="2 3">
    <name type="scientific">Patella caerulea</name>
    <name type="common">Rayed Mediterranean limpet</name>
    <dbReference type="NCBI Taxonomy" id="87958"/>
    <lineage>
        <taxon>Eukaryota</taxon>
        <taxon>Metazoa</taxon>
        <taxon>Spiralia</taxon>
        <taxon>Lophotrochozoa</taxon>
        <taxon>Mollusca</taxon>
        <taxon>Gastropoda</taxon>
        <taxon>Patellogastropoda</taxon>
        <taxon>Patelloidea</taxon>
        <taxon>Patellidae</taxon>
        <taxon>Patella</taxon>
    </lineage>
</organism>
<gene>
    <name evidence="2" type="ORF">SNE40_008344</name>
</gene>
<keyword evidence="3" id="KW-1185">Reference proteome</keyword>
<feature type="compositionally biased region" description="Basic and acidic residues" evidence="1">
    <location>
        <begin position="1344"/>
        <end position="1362"/>
    </location>
</feature>
<feature type="region of interest" description="Disordered" evidence="1">
    <location>
        <begin position="1336"/>
        <end position="1506"/>
    </location>
</feature>
<evidence type="ECO:0000256" key="1">
    <source>
        <dbReference type="SAM" id="MobiDB-lite"/>
    </source>
</evidence>
<proteinExistence type="predicted"/>
<protein>
    <submittedName>
        <fullName evidence="2">Uncharacterized protein</fullName>
    </submittedName>
</protein>
<sequence length="1857" mass="206948">MDHIDFITSIASLQDKNTNLLSASVSNINPNSQYVIQEYPNNTIPGTSIGQHQLIRNPVSSHSILYSDQQNFYRSSQQSVINSTPSTLFSELNTCSNISTSVIPNVNCDFNGNYQNKLPSIEELFEGGDRQFDSQTTSVSNDYPIPNVFPDPMMDMTNTSMNINPLPTLSSETLKVLETCIGDQIINNYSSGTVRTEIPTNNNEDLNILFSQVQQVGKEINPSFNIVQSGQQLNLPTAVEDVAMNVDCVTSSNQPMEKRTRKKRTRNVSLDQSTPITKLDMLIMIQNSGSPPKEKSLPLPQFCDCLNPASVSPSVEQTLIQYNKAIILHHVGRVVINNVELCSFKRNGVLFLSRGQLDHRCMFPKPLSSVLDSFFIKSFPAMCDRLLNEEKDYLKQRNMLPPSYSKRALLSVGLVCWLLDNANNNKSGKTVAYEKVLGHKCEKDNLLHVSQVVADVTNYTKLNTFLIEQPKTKSSSRPDKEYVVAEIGRVILNNTSLAAFHMNGQDSEKYFVNCHQILTLLHNFMMKEDFFQLVGKFNCQLMPAADEIVNHYKMLDVTLPDSFFTSSWIGFSGLKSMCLFWMGKTESSMDGKSFLVDLATLNPEYISQKKFLGHAFSVTYPESFLPQNQSITCELPKEKPDQRDDLLSIATRAIFDIETNKVNSGRNVTGQLCLQTKQKSCRQELTNNTYIAPPKNKKNNSNCSLKRKLTTCKSRESELLQNPAKVPKISPKVCKIHSKVAKTNLKVSNKNPKEVNVTVKFSQKGKKRGRKPKVCKNALKQNELGTTEDAPTKPVANNVTISCRTQSPRKPSAAEKILRNIVPAVSILPCGSSTHLSTTSAALENCISEINPNLQETSDNPMLSQAPNLITIFQDQNLPEASSHNVRSIESKSFENQKTAITDNDDNSQFISNKLETLSENTNVTVLANDSGELYKCVPLFSLSDLVQKEESPTPFTNPYSPVKLQNTPLKNPIVSVLHPDISTTSPATRNLENDLTDTSLPNLNDSKVVNQSLDSLNESFGPFINRNNNSKTLNQVVFGETPSLSDPGSVQFSPMNDDVMLGAKTLVKSSSIFDTPLTSPVLDKSTNRSPIVRSLCDRRIVFERETTPDNQFQSLNMFASVASDIDCLDKPFTSLRVKKTRLPLNVLNDVNIVQTVLRGLTINQSTITNNNLSLNIKIRKRLKKKISDKCGKEKIQKLMKLIFLLVSNTLRINKHRKHIENLKGSEGVKQNTEAMETNRSKISNPQLIHSSPHDSKTVKSQLTTISPVKSRFTSLKTRLPVQKISPTKNTLTSKSSIRINNSLLEKNKSCANLRATVQKEKSSLTIPSELTISDQKSNVNKRKVSDSRTDINKIKHSHSGDSVHNTILCVSGEQRLPESSSSSRPSKQKLETTPETPKQCVDNLTGEQRLPESSFSSQPSKPVVGEQNLETTPETPMQWVDNLTGEQRLSESSSSTHSSKPVVSAHSSKPVVSVDNLTGEQRLSESSSSTHSSKPVVSAQKLETNTGCSKTTAETSVQCEQENLSLEDEVEIVGFSNEDSESETIYAVPPGSWTNYDQIESPSMQTKCAKRQIKQESQSVARNTDKNVINQCTNSSDINANNVVNNQPTHSAAVDYDSDKGNLSSGRNANLPTLTALLNKKPLLTFDIPKHQPVTSHEHSTQYYGNGKRIRRRPVKYEPEINVTHRVKKSKKIHNKDCCCSCSEDETRPETGKEDKPTTEKNKDCFCSFLEESYPELLKKGESKTNEDGFDNYLEEDTCTYTLHPKFLEEEVLYIVPSDYQTGSGKQISQIPMKDGLLDISPRKRKAKSTLQNLETTQQNSGNRSNDYATNRIGNYTAPFVVDDTSGETYEIFKCI</sequence>
<reference evidence="2 3" key="1">
    <citation type="submission" date="2024-01" db="EMBL/GenBank/DDBJ databases">
        <title>The genome of the rayed Mediterranean limpet Patella caerulea (Linnaeus, 1758).</title>
        <authorList>
            <person name="Anh-Thu Weber A."/>
            <person name="Halstead-Nussloch G."/>
        </authorList>
    </citation>
    <scope>NUCLEOTIDE SEQUENCE [LARGE SCALE GENOMIC DNA]</scope>
    <source>
        <strain evidence="2">AATW-2023a</strain>
        <tissue evidence="2">Whole specimen</tissue>
    </source>
</reference>
<feature type="compositionally biased region" description="Polar residues" evidence="1">
    <location>
        <begin position="1412"/>
        <end position="1421"/>
    </location>
</feature>
<accession>A0AAN8K7Z0</accession>
<dbReference type="EMBL" id="JAZGQO010000006">
    <property type="protein sequence ID" value="KAK6186274.1"/>
    <property type="molecule type" value="Genomic_DNA"/>
</dbReference>